<reference evidence="2 3" key="1">
    <citation type="journal article" date="2020" name="IScience">
        <title>Genome Sequencing of the Endangered Kingdonia uniflora (Circaeasteraceae, Ranunculales) Reveals Potential Mechanisms of Evolutionary Specialization.</title>
        <authorList>
            <person name="Sun Y."/>
            <person name="Deng T."/>
            <person name="Zhang A."/>
            <person name="Moore M.J."/>
            <person name="Landis J.B."/>
            <person name="Lin N."/>
            <person name="Zhang H."/>
            <person name="Zhang X."/>
            <person name="Huang J."/>
            <person name="Zhang X."/>
            <person name="Sun H."/>
            <person name="Wang H."/>
        </authorList>
    </citation>
    <scope>NUCLEOTIDE SEQUENCE [LARGE SCALE GENOMIC DNA]</scope>
    <source>
        <strain evidence="2">TB1705</strain>
        <tissue evidence="2">Leaf</tissue>
    </source>
</reference>
<keyword evidence="3" id="KW-1185">Reference proteome</keyword>
<dbReference type="InterPro" id="IPR055411">
    <property type="entry name" value="LRR_FXL15/At3g58940/PEG3-like"/>
</dbReference>
<dbReference type="PANTHER" id="PTHR31900">
    <property type="entry name" value="F-BOX/RNI SUPERFAMILY PROTEIN-RELATED"/>
    <property type="match status" value="1"/>
</dbReference>
<dbReference type="PANTHER" id="PTHR31900:SF30">
    <property type="entry name" value="SUPERFAMILY PROTEIN, PUTATIVE-RELATED"/>
    <property type="match status" value="1"/>
</dbReference>
<dbReference type="SMART" id="SM00579">
    <property type="entry name" value="FBD"/>
    <property type="match status" value="1"/>
</dbReference>
<proteinExistence type="predicted"/>
<dbReference type="InterPro" id="IPR001810">
    <property type="entry name" value="F-box_dom"/>
</dbReference>
<dbReference type="CDD" id="cd22160">
    <property type="entry name" value="F-box_AtFBL13-like"/>
    <property type="match status" value="1"/>
</dbReference>
<name>A0A7J7NFD8_9MAGN</name>
<dbReference type="InterPro" id="IPR006566">
    <property type="entry name" value="FBD"/>
</dbReference>
<dbReference type="EMBL" id="JACGCM010000816">
    <property type="protein sequence ID" value="KAF6165959.1"/>
    <property type="molecule type" value="Genomic_DNA"/>
</dbReference>
<evidence type="ECO:0000313" key="2">
    <source>
        <dbReference type="EMBL" id="KAF6165959.1"/>
    </source>
</evidence>
<dbReference type="Gene3D" id="3.80.10.10">
    <property type="entry name" value="Ribonuclease Inhibitor"/>
    <property type="match status" value="1"/>
</dbReference>
<feature type="domain" description="F-box" evidence="1">
    <location>
        <begin position="84"/>
        <end position="117"/>
    </location>
</feature>
<gene>
    <name evidence="2" type="ORF">GIB67_012856</name>
</gene>
<dbReference type="InterPro" id="IPR036047">
    <property type="entry name" value="F-box-like_dom_sf"/>
</dbReference>
<dbReference type="Pfam" id="PF08387">
    <property type="entry name" value="FBD"/>
    <property type="match status" value="1"/>
</dbReference>
<dbReference type="Pfam" id="PF00646">
    <property type="entry name" value="F-box"/>
    <property type="match status" value="1"/>
</dbReference>
<dbReference type="Gene3D" id="1.20.1280.50">
    <property type="match status" value="1"/>
</dbReference>
<evidence type="ECO:0000259" key="1">
    <source>
        <dbReference type="PROSITE" id="PS50181"/>
    </source>
</evidence>
<dbReference type="OrthoDB" id="612216at2759"/>
<protein>
    <recommendedName>
        <fullName evidence="1">F-box domain-containing protein</fullName>
    </recommendedName>
</protein>
<dbReference type="InterPro" id="IPR053781">
    <property type="entry name" value="F-box_AtFBL13-like"/>
</dbReference>
<evidence type="ECO:0000313" key="3">
    <source>
        <dbReference type="Proteomes" id="UP000541444"/>
    </source>
</evidence>
<comment type="caution">
    <text evidence="2">The sequence shown here is derived from an EMBL/GenBank/DDBJ whole genome shotgun (WGS) entry which is preliminary data.</text>
</comment>
<dbReference type="AlphaFoldDB" id="A0A7J7NFD8"/>
<dbReference type="SUPFAM" id="SSF81383">
    <property type="entry name" value="F-box domain"/>
    <property type="match status" value="1"/>
</dbReference>
<dbReference type="Pfam" id="PF24758">
    <property type="entry name" value="LRR_At5g56370"/>
    <property type="match status" value="1"/>
</dbReference>
<dbReference type="PROSITE" id="PS50181">
    <property type="entry name" value="FBOX"/>
    <property type="match status" value="1"/>
</dbReference>
<dbReference type="InterPro" id="IPR032675">
    <property type="entry name" value="LRR_dom_sf"/>
</dbReference>
<organism evidence="2 3">
    <name type="scientific">Kingdonia uniflora</name>
    <dbReference type="NCBI Taxonomy" id="39325"/>
    <lineage>
        <taxon>Eukaryota</taxon>
        <taxon>Viridiplantae</taxon>
        <taxon>Streptophyta</taxon>
        <taxon>Embryophyta</taxon>
        <taxon>Tracheophyta</taxon>
        <taxon>Spermatophyta</taxon>
        <taxon>Magnoliopsida</taxon>
        <taxon>Ranunculales</taxon>
        <taxon>Circaeasteraceae</taxon>
        <taxon>Kingdonia</taxon>
    </lineage>
</organism>
<dbReference type="InterPro" id="IPR050232">
    <property type="entry name" value="FBL13/AtMIF1-like"/>
</dbReference>
<accession>A0A7J7NFD8</accession>
<dbReference type="SUPFAM" id="SSF52047">
    <property type="entry name" value="RNI-like"/>
    <property type="match status" value="1"/>
</dbReference>
<dbReference type="Proteomes" id="UP000541444">
    <property type="component" value="Unassembled WGS sequence"/>
</dbReference>
<sequence length="529" mass="60370">MIIPWLTSLQNSAILIKKKYSSKNEGNRKGKVLEHLQQSEFWVSVTETALDDCYSNLILFLSKDWMTMSKRQQCLSSNTEGSATDRISSLPDPIIYHILSFLPAVDVVQTCILSKRWGILWCSVPTLDFDNSVFNIARKNFNKKKKKKARIHFVKFVENVLLMRDGSDIYKFRLKLDADNNNTNRVCAWISLAIRRNVQVLQIYIPYWIDQPFELPPSLLRCKSLRVLELWFELGQASLNLPTSLWLSNLKTLYLKSVMFYDSQSVESLISSCPALETLVLESCGVSQMKSLTISTLHLKKLTITDSNYVPGGKLRIITPALTNLSLTFTIPDICVFEELHSLSEAVISLLDKQLSDKVLQFLRGLRDAKSVTLCTHFHDIMISSLADNVFVSLQTPLFNVKCLKMKVYPRSNRVIESLLKYCPNVEALALDFYLNTDIPQSIEMGNLQLDHLTSVNIECFSGYSNEVEVVKYLLNCSVVLKKMIVCCHFVKNSVSVDYKELIKSCPRGSPDSEIVFIEPLYWKSKPCF</sequence>